<name>A0A3E2B6H1_9FIRM</name>
<dbReference type="Pfam" id="PF14691">
    <property type="entry name" value="Fer4_20"/>
    <property type="match status" value="1"/>
</dbReference>
<evidence type="ECO:0000313" key="3">
    <source>
        <dbReference type="EMBL" id="RFT07627.1"/>
    </source>
</evidence>
<gene>
    <name evidence="3" type="ORF">DV520_00340</name>
</gene>
<feature type="domain" description="FAD/NAD(P)-binding" evidence="1">
    <location>
        <begin position="141"/>
        <end position="441"/>
    </location>
</feature>
<proteinExistence type="predicted"/>
<dbReference type="SUPFAM" id="SSF46548">
    <property type="entry name" value="alpha-helical ferredoxin"/>
    <property type="match status" value="1"/>
</dbReference>
<feature type="domain" description="Dihydroprymidine dehydrogenase" evidence="2">
    <location>
        <begin position="19"/>
        <end position="127"/>
    </location>
</feature>
<evidence type="ECO:0000259" key="2">
    <source>
        <dbReference type="Pfam" id="PF14691"/>
    </source>
</evidence>
<dbReference type="Proteomes" id="UP000260649">
    <property type="component" value="Unassembled WGS sequence"/>
</dbReference>
<dbReference type="PRINTS" id="PR00419">
    <property type="entry name" value="ADXRDTASE"/>
</dbReference>
<dbReference type="Gene3D" id="1.10.1060.10">
    <property type="entry name" value="Alpha-helical ferredoxin"/>
    <property type="match status" value="1"/>
</dbReference>
<dbReference type="RefSeq" id="WP_021920043.1">
    <property type="nucleotide sequence ID" value="NZ_CAKXKJ010000003.1"/>
</dbReference>
<evidence type="ECO:0000313" key="4">
    <source>
        <dbReference type="Proteomes" id="UP000260649"/>
    </source>
</evidence>
<reference evidence="3 4" key="1">
    <citation type="submission" date="2018-07" db="EMBL/GenBank/DDBJ databases">
        <title>GABA Modulating Bacteria of the Human Gut Microbiota.</title>
        <authorList>
            <person name="Strandwitz P."/>
            <person name="Kim K.H."/>
            <person name="Terekhova D."/>
            <person name="Liu J.K."/>
            <person name="Sharma A."/>
            <person name="Levering J."/>
            <person name="Mcdonald D."/>
            <person name="Dietrich D."/>
            <person name="Ramadhar T.R."/>
            <person name="Lekbua A."/>
            <person name="Mroue N."/>
            <person name="Liston C."/>
            <person name="Stewart E.J."/>
            <person name="Dubin M.J."/>
            <person name="Zengler K."/>
            <person name="Knight R."/>
            <person name="Gilbert J.A."/>
            <person name="Clardy J."/>
            <person name="Lewis K."/>
        </authorList>
    </citation>
    <scope>NUCLEOTIDE SEQUENCE [LARGE SCALE GENOMIC DNA]</scope>
    <source>
        <strain evidence="3 4">KLE1738</strain>
    </source>
</reference>
<sequence>MINNVRERNPMPEQAREVRCTNFNEVALGYTEADAIREAMRCLNCRKKPCVAGCPIHQQIPEFIARVAEGDFEGAYDIITVRSTMPSICGRVCPQEQQCEKNCAHAVKGEAVGIGRLERFVADWYAARHPVSAPQVEKKGKKVAVIGSGPAGIACAGDLAAMGYDVTIFEKLTYAGGILTYGIPQFVLPNSVVDREIETLKARGVEIVTGTPIDKDKSVDDLFAAGYEAIFVGNGADVPQPPRGLDTSLTGVWSANDYLTQVNLHNDTLPANIKDAKRVLVVGGGNVAVDAVRCARRLGAETIMVYRRTIAEAPARRDEIAHTYEEDIEIRELTNPVSCYSKDGVLTGVKCEKMVLGEPDESGRRRPVGTGEFFDVDCDNLVIATGTSYSDAVVDTTTGIDKDKWGGIATDASGKTSRPGVFAGGDAVTGPQTVVKAMGAGKQAAVSIDAYLSGR</sequence>
<dbReference type="GO" id="GO:0016491">
    <property type="term" value="F:oxidoreductase activity"/>
    <property type="evidence" value="ECO:0007669"/>
    <property type="project" value="InterPro"/>
</dbReference>
<dbReference type="Pfam" id="PF07992">
    <property type="entry name" value="Pyr_redox_2"/>
    <property type="match status" value="1"/>
</dbReference>
<evidence type="ECO:0000259" key="1">
    <source>
        <dbReference type="Pfam" id="PF07992"/>
    </source>
</evidence>
<organism evidence="3 4">
    <name type="scientific">Evtepia gabavorous</name>
    <dbReference type="NCBI Taxonomy" id="2211183"/>
    <lineage>
        <taxon>Bacteria</taxon>
        <taxon>Bacillati</taxon>
        <taxon>Bacillota</taxon>
        <taxon>Clostridia</taxon>
        <taxon>Eubacteriales</taxon>
        <taxon>Evtepia</taxon>
    </lineage>
</organism>
<comment type="caution">
    <text evidence="3">The sequence shown here is derived from an EMBL/GenBank/DDBJ whole genome shotgun (WGS) entry which is preliminary data.</text>
</comment>
<dbReference type="GO" id="GO:0051536">
    <property type="term" value="F:iron-sulfur cluster binding"/>
    <property type="evidence" value="ECO:0007669"/>
    <property type="project" value="InterPro"/>
</dbReference>
<dbReference type="EMBL" id="QQRQ01000001">
    <property type="protein sequence ID" value="RFT07627.1"/>
    <property type="molecule type" value="Genomic_DNA"/>
</dbReference>
<dbReference type="InterPro" id="IPR036188">
    <property type="entry name" value="FAD/NAD-bd_sf"/>
</dbReference>
<dbReference type="GeneID" id="97994181"/>
<dbReference type="PANTHER" id="PTHR42783">
    <property type="entry name" value="GLUTAMATE SYNTHASE [NADPH] SMALL CHAIN"/>
    <property type="match status" value="1"/>
</dbReference>
<dbReference type="AlphaFoldDB" id="A0A3E2B6H1"/>
<dbReference type="SUPFAM" id="SSF51971">
    <property type="entry name" value="Nucleotide-binding domain"/>
    <property type="match status" value="1"/>
</dbReference>
<protein>
    <submittedName>
        <fullName evidence="3">Dihydropyrimidine dehydrogenase</fullName>
    </submittedName>
</protein>
<dbReference type="OrthoDB" id="9803192at2"/>
<accession>A0A3E2B6H1</accession>
<dbReference type="Gene3D" id="3.50.50.60">
    <property type="entry name" value="FAD/NAD(P)-binding domain"/>
    <property type="match status" value="2"/>
</dbReference>
<dbReference type="InterPro" id="IPR023753">
    <property type="entry name" value="FAD/NAD-binding_dom"/>
</dbReference>
<keyword evidence="4" id="KW-1185">Reference proteome</keyword>
<dbReference type="InterPro" id="IPR028261">
    <property type="entry name" value="DPD_II"/>
</dbReference>
<dbReference type="PANTHER" id="PTHR42783:SF3">
    <property type="entry name" value="GLUTAMATE SYNTHASE [NADPH] SMALL CHAIN-RELATED"/>
    <property type="match status" value="1"/>
</dbReference>
<dbReference type="InterPro" id="IPR009051">
    <property type="entry name" value="Helical_ferredxn"/>
</dbReference>